<gene>
    <name evidence="2" type="ORF">UFOPK3992_01698</name>
</gene>
<reference evidence="2" key="1">
    <citation type="submission" date="2020-05" db="EMBL/GenBank/DDBJ databases">
        <authorList>
            <person name="Chiriac C."/>
            <person name="Salcher M."/>
            <person name="Ghai R."/>
            <person name="Kavagutti S V."/>
        </authorList>
    </citation>
    <scope>NUCLEOTIDE SEQUENCE</scope>
</reference>
<protein>
    <submittedName>
        <fullName evidence="2">Unannotated protein</fullName>
    </submittedName>
</protein>
<name>A0A6J7QV96_9ZZZZ</name>
<evidence type="ECO:0000259" key="1">
    <source>
        <dbReference type="Pfam" id="PF00144"/>
    </source>
</evidence>
<dbReference type="AlphaFoldDB" id="A0A6J7QV96"/>
<dbReference type="Gene3D" id="3.40.710.10">
    <property type="entry name" value="DD-peptidase/beta-lactamase superfamily"/>
    <property type="match status" value="1"/>
</dbReference>
<dbReference type="EMBL" id="CAFBOZ010000286">
    <property type="protein sequence ID" value="CAB5020756.1"/>
    <property type="molecule type" value="Genomic_DNA"/>
</dbReference>
<dbReference type="InterPro" id="IPR050491">
    <property type="entry name" value="AmpC-like"/>
</dbReference>
<dbReference type="InterPro" id="IPR001466">
    <property type="entry name" value="Beta-lactam-related"/>
</dbReference>
<sequence>MARSHLSTLRSEQVIPGVVWALLRDGEVLHVEGVGEAVVDSGRAPDSHTIFRIASMTKSFTAAAVLLLRDRGLLRLDDPLVLHCPWAAGIGAPTDSAPITIRDLLTMQAGLPTDDPWGDRQENLPIEDFDRLVAGGLSFSRRPRTSFEYSNLGYALLGRVISEVSGADYRDFVRDELLLPLGMNSTGFESAAVEAHRLAQGYSPVTGGMVAEPFSSPGAFSAMGGLLSNVHDVAVWVAGFQNALADRPAAHPLSATSLREMQQPHRLVDTTITRAPSGDPDAAPSIVTTSYCFGLVTDDNHALGRFVSHSGGYPGFGSHMRWHQGPGWAIVGLGNRSYAHMRRVCGAILGEIVAGTPVVPVATLWVETEVAMAVAESLVNSWDDTLADAHLAMNVDLDFPRAERRAEWQRAAAELGPLRRANSPVESDSPAHVRWWVEGEGGRAQLEVLLTPEREPRIQALMVKPEVSLDS</sequence>
<proteinExistence type="predicted"/>
<accession>A0A6J7QV96</accession>
<dbReference type="PANTHER" id="PTHR46825">
    <property type="entry name" value="D-ALANYL-D-ALANINE-CARBOXYPEPTIDASE/ENDOPEPTIDASE AMPH"/>
    <property type="match status" value="1"/>
</dbReference>
<dbReference type="SUPFAM" id="SSF56601">
    <property type="entry name" value="beta-lactamase/transpeptidase-like"/>
    <property type="match status" value="1"/>
</dbReference>
<dbReference type="PANTHER" id="PTHR46825:SF9">
    <property type="entry name" value="BETA-LACTAMASE-RELATED DOMAIN-CONTAINING PROTEIN"/>
    <property type="match status" value="1"/>
</dbReference>
<dbReference type="InterPro" id="IPR012338">
    <property type="entry name" value="Beta-lactam/transpept-like"/>
</dbReference>
<organism evidence="2">
    <name type="scientific">freshwater metagenome</name>
    <dbReference type="NCBI Taxonomy" id="449393"/>
    <lineage>
        <taxon>unclassified sequences</taxon>
        <taxon>metagenomes</taxon>
        <taxon>ecological metagenomes</taxon>
    </lineage>
</organism>
<dbReference type="Pfam" id="PF00144">
    <property type="entry name" value="Beta-lactamase"/>
    <property type="match status" value="1"/>
</dbReference>
<evidence type="ECO:0000313" key="2">
    <source>
        <dbReference type="EMBL" id="CAB5020756.1"/>
    </source>
</evidence>
<feature type="domain" description="Beta-lactamase-related" evidence="1">
    <location>
        <begin position="5"/>
        <end position="341"/>
    </location>
</feature>